<evidence type="ECO:0000256" key="3">
    <source>
        <dbReference type="SAM" id="SignalP"/>
    </source>
</evidence>
<feature type="region of interest" description="Disordered" evidence="1">
    <location>
        <begin position="376"/>
        <end position="422"/>
    </location>
</feature>
<proteinExistence type="predicted"/>
<keyword evidence="2" id="KW-0472">Membrane</keyword>
<dbReference type="OrthoDB" id="2756128at2759"/>
<evidence type="ECO:0000313" key="4">
    <source>
        <dbReference type="EMBL" id="KAF7347330.1"/>
    </source>
</evidence>
<feature type="region of interest" description="Disordered" evidence="1">
    <location>
        <begin position="211"/>
        <end position="286"/>
    </location>
</feature>
<feature type="region of interest" description="Disordered" evidence="1">
    <location>
        <begin position="527"/>
        <end position="568"/>
    </location>
</feature>
<feature type="signal peptide" evidence="3">
    <location>
        <begin position="1"/>
        <end position="31"/>
    </location>
</feature>
<feature type="compositionally biased region" description="Pro residues" evidence="1">
    <location>
        <begin position="270"/>
        <end position="286"/>
    </location>
</feature>
<comment type="caution">
    <text evidence="4">The sequence shown here is derived from an EMBL/GenBank/DDBJ whole genome shotgun (WGS) entry which is preliminary data.</text>
</comment>
<gene>
    <name evidence="4" type="ORF">MVEN_01488500</name>
</gene>
<evidence type="ECO:0008006" key="6">
    <source>
        <dbReference type="Google" id="ProtNLM"/>
    </source>
</evidence>
<protein>
    <recommendedName>
        <fullName evidence="6">Proteophosphoglycan ppg4</fullName>
    </recommendedName>
</protein>
<keyword evidence="2" id="KW-1133">Transmembrane helix</keyword>
<keyword evidence="2" id="KW-0812">Transmembrane</keyword>
<accession>A0A8H6XW16</accession>
<evidence type="ECO:0000256" key="2">
    <source>
        <dbReference type="SAM" id="Phobius"/>
    </source>
</evidence>
<keyword evidence="5" id="KW-1185">Reference proteome</keyword>
<feature type="compositionally biased region" description="Low complexity" evidence="1">
    <location>
        <begin position="399"/>
        <end position="422"/>
    </location>
</feature>
<sequence length="597" mass="64479">MHPPRPNTTYRRAWHPLLALLAALAPNKISAAPGSRQVFDDSNAFDFDALQVLASTPTTHHRHVPPKYSPGADGMWRRIDSYTLVGSTICDTCTLPTPTSDPSEAEIRAAVPPEWIRDTVSSPTRTTITIALSVVLACFIFLTLLRFHFVRARAPRPRSDVEKRRHRASVQSTETLNDLKGQAINAQTTKRKWMARATARWRENARLLARQRRARRQRDLATISRRGSSESLVTPAPQAPPRSASPAPSSLSSSSLSAASSSTTSLASLAPPPEPEPQMPPIPNEPPAYPLPSISVSPLLLVRLQSGRLLWMGCTWAWGCGTCSTWQTTGRTSLLIRPVRRLGPMQRHTLTPPPPQLHSAHLATDDKALLARLAERASAPGIPPPRTRLREERSGETLASTRTATSTSTSAPSSSSASTYATSYAGADVEEARAPEEDDLPLEIHIDFGEMEGIDTSAPPFDDGGPSGVWGDSFLPRDGGRPSVAAGEKRTAGTSQLPAPPAPTRVHGSGRNEKMALERAYAAREAEAHSAYPHSDDVPMYPSAPAYAYPEEPEAGPSTPRASVLPSAPPLMEEEYAFEGFEWDERGGEGGECAAVV</sequence>
<evidence type="ECO:0000256" key="1">
    <source>
        <dbReference type="SAM" id="MobiDB-lite"/>
    </source>
</evidence>
<reference evidence="4" key="1">
    <citation type="submission" date="2020-05" db="EMBL/GenBank/DDBJ databases">
        <title>Mycena genomes resolve the evolution of fungal bioluminescence.</title>
        <authorList>
            <person name="Tsai I.J."/>
        </authorList>
    </citation>
    <scope>NUCLEOTIDE SEQUENCE</scope>
    <source>
        <strain evidence="4">CCC161011</strain>
    </source>
</reference>
<keyword evidence="3" id="KW-0732">Signal</keyword>
<feature type="transmembrane region" description="Helical" evidence="2">
    <location>
        <begin position="128"/>
        <end position="149"/>
    </location>
</feature>
<feature type="compositionally biased region" description="Low complexity" evidence="1">
    <location>
        <begin position="241"/>
        <end position="269"/>
    </location>
</feature>
<name>A0A8H6XW16_9AGAR</name>
<feature type="region of interest" description="Disordered" evidence="1">
    <location>
        <begin position="453"/>
        <end position="511"/>
    </location>
</feature>
<organism evidence="4 5">
    <name type="scientific">Mycena venus</name>
    <dbReference type="NCBI Taxonomy" id="2733690"/>
    <lineage>
        <taxon>Eukaryota</taxon>
        <taxon>Fungi</taxon>
        <taxon>Dikarya</taxon>
        <taxon>Basidiomycota</taxon>
        <taxon>Agaricomycotina</taxon>
        <taxon>Agaricomycetes</taxon>
        <taxon>Agaricomycetidae</taxon>
        <taxon>Agaricales</taxon>
        <taxon>Marasmiineae</taxon>
        <taxon>Mycenaceae</taxon>
        <taxon>Mycena</taxon>
    </lineage>
</organism>
<feature type="chain" id="PRO_5034108079" description="Proteophosphoglycan ppg4" evidence="3">
    <location>
        <begin position="32"/>
        <end position="597"/>
    </location>
</feature>
<evidence type="ECO:0000313" key="5">
    <source>
        <dbReference type="Proteomes" id="UP000620124"/>
    </source>
</evidence>
<feature type="compositionally biased region" description="Low complexity" evidence="1">
    <location>
        <begin position="541"/>
        <end position="550"/>
    </location>
</feature>
<dbReference type="Proteomes" id="UP000620124">
    <property type="component" value="Unassembled WGS sequence"/>
</dbReference>
<dbReference type="EMBL" id="JACAZI010000012">
    <property type="protein sequence ID" value="KAF7347330.1"/>
    <property type="molecule type" value="Genomic_DNA"/>
</dbReference>
<dbReference type="AlphaFoldDB" id="A0A8H6XW16"/>